<evidence type="ECO:0000313" key="8">
    <source>
        <dbReference type="Proteomes" id="UP000429523"/>
    </source>
</evidence>
<evidence type="ECO:0000313" key="11">
    <source>
        <dbReference type="Proteomes" id="UP000440732"/>
    </source>
</evidence>
<dbReference type="Proteomes" id="UP000437068">
    <property type="component" value="Unassembled WGS sequence"/>
</dbReference>
<dbReference type="Proteomes" id="UP000440732">
    <property type="component" value="Unassembled WGS sequence"/>
</dbReference>
<dbReference type="Proteomes" id="UP000441208">
    <property type="component" value="Unassembled WGS sequence"/>
</dbReference>
<dbReference type="EMBL" id="QXFX01001929">
    <property type="protein sequence ID" value="KAE9082883.1"/>
    <property type="molecule type" value="Genomic_DNA"/>
</dbReference>
<evidence type="ECO:0000313" key="13">
    <source>
        <dbReference type="Proteomes" id="UP000488956"/>
    </source>
</evidence>
<keyword evidence="9" id="KW-1185">Reference proteome</keyword>
<dbReference type="Proteomes" id="UP000433483">
    <property type="component" value="Unassembled WGS sequence"/>
</dbReference>
<evidence type="ECO:0000313" key="5">
    <source>
        <dbReference type="EMBL" id="KAE9107593.1"/>
    </source>
</evidence>
<evidence type="ECO:0000313" key="3">
    <source>
        <dbReference type="EMBL" id="KAE9082352.1"/>
    </source>
</evidence>
<comment type="caution">
    <text evidence="7">The sequence shown here is derived from an EMBL/GenBank/DDBJ whole genome shotgun (WGS) entry which is preliminary data.</text>
</comment>
<proteinExistence type="predicted"/>
<dbReference type="EMBL" id="QXGB01001971">
    <property type="protein sequence ID" value="KAE9183127.1"/>
    <property type="molecule type" value="Genomic_DNA"/>
</dbReference>
<evidence type="ECO:0000313" key="10">
    <source>
        <dbReference type="Proteomes" id="UP000437068"/>
    </source>
</evidence>
<evidence type="ECO:0000313" key="7">
    <source>
        <dbReference type="EMBL" id="KAE9286769.1"/>
    </source>
</evidence>
<dbReference type="AlphaFoldDB" id="A0A6A4C7Y1"/>
<evidence type="ECO:0000256" key="1">
    <source>
        <dbReference type="SAM" id="MobiDB-lite"/>
    </source>
</evidence>
<protein>
    <submittedName>
        <fullName evidence="7">Uncharacterized protein</fullName>
    </submittedName>
</protein>
<dbReference type="Proteomes" id="UP000488956">
    <property type="component" value="Unassembled WGS sequence"/>
</dbReference>
<dbReference type="OrthoDB" id="111457at2759"/>
<name>A0A6A4C7Y1_9STRA</name>
<evidence type="ECO:0000313" key="6">
    <source>
        <dbReference type="EMBL" id="KAE9183127.1"/>
    </source>
</evidence>
<accession>A0A6A4C7Y1</accession>
<feature type="region of interest" description="Disordered" evidence="1">
    <location>
        <begin position="292"/>
        <end position="340"/>
    </location>
</feature>
<sequence length="462" mass="52839">MRSLAAALIAGSTLSFRLRLRVERKVRAANLLRSFLSGLSVDVRFAMAVRRVQRRIIVLQRWWRRARLVVRAREQCLAYKWLVVEHRLRTEHIAQMPHLQRVFQPPPAAGLFSPSSSSKTLLKRRVSATGPTVAVEAQFPLHKLLNLPEQKRWFTARFVLSPDGVLRAYAVDPEVEPGNVTKANAATESPAKERLVVEVKHFRCHGHGFANMSSGLARGADDEGEVECRPYLMVFRPGASRFVLITDTTSLVLGPLMDWKEKLERLAGYPLGSPFPGGGTQRDIADMLTQTDNSDLDDAEEVPGGSSRRISTSGGATGERVTSMSQVRRRSSRHRLRRSTVSQPIAEGELSYYVVDLLRDCPRIPVPIVWGALRDKLREERKNFRSEIYRFKLEIARYQQHERDRRQLVVLDKFKEFFTMERPRHPHFRSLISHRKMEALVRQTIEFMKTSQPSNPKFMLPS</sequence>
<feature type="compositionally biased region" description="Low complexity" evidence="1">
    <location>
        <begin position="304"/>
        <end position="326"/>
    </location>
</feature>
<dbReference type="EMBL" id="QXFZ01001980">
    <property type="protein sequence ID" value="KAE9082352.1"/>
    <property type="molecule type" value="Genomic_DNA"/>
</dbReference>
<dbReference type="EMBL" id="QXGE01001924">
    <property type="protein sequence ID" value="KAE9286769.1"/>
    <property type="molecule type" value="Genomic_DNA"/>
</dbReference>
<evidence type="ECO:0000313" key="2">
    <source>
        <dbReference type="EMBL" id="KAE8926880.1"/>
    </source>
</evidence>
<dbReference type="EMBL" id="QXGF01001954">
    <property type="protein sequence ID" value="KAE8926880.1"/>
    <property type="molecule type" value="Genomic_DNA"/>
</dbReference>
<evidence type="ECO:0000313" key="12">
    <source>
        <dbReference type="Proteomes" id="UP000441208"/>
    </source>
</evidence>
<gene>
    <name evidence="7" type="ORF">PF001_g21286</name>
    <name evidence="6" type="ORF">PF005_g22215</name>
    <name evidence="5" type="ORF">PF006_g21069</name>
    <name evidence="3" type="ORF">PF007_g22327</name>
    <name evidence="2" type="ORF">PF009_g22938</name>
    <name evidence="4" type="ORF">PF010_g21415</name>
</gene>
<organism evidence="7 10">
    <name type="scientific">Phytophthora fragariae</name>
    <dbReference type="NCBI Taxonomy" id="53985"/>
    <lineage>
        <taxon>Eukaryota</taxon>
        <taxon>Sar</taxon>
        <taxon>Stramenopiles</taxon>
        <taxon>Oomycota</taxon>
        <taxon>Peronosporomycetes</taxon>
        <taxon>Peronosporales</taxon>
        <taxon>Peronosporaceae</taxon>
        <taxon>Phytophthora</taxon>
    </lineage>
</organism>
<reference evidence="8 9" key="1">
    <citation type="submission" date="2018-08" db="EMBL/GenBank/DDBJ databases">
        <title>Genomic investigation of the strawberry pathogen Phytophthora fragariae indicates pathogenicity is determined by transcriptional variation in three key races.</title>
        <authorList>
            <person name="Adams T.M."/>
            <person name="Armitage A.D."/>
            <person name="Sobczyk M.K."/>
            <person name="Bates H.J."/>
            <person name="Dunwell J.M."/>
            <person name="Nellist C.F."/>
            <person name="Harrison R.J."/>
        </authorList>
    </citation>
    <scope>NUCLEOTIDE SEQUENCE [LARGE SCALE GENOMIC DNA]</scope>
    <source>
        <strain evidence="7 10">A4</strain>
        <strain evidence="6 9">NOV-27</strain>
        <strain evidence="5 11">NOV-5</strain>
        <strain evidence="3 12">NOV-71</strain>
        <strain evidence="2 8">NOV-9</strain>
        <strain evidence="4 13">ONT-3</strain>
    </source>
</reference>
<evidence type="ECO:0000313" key="9">
    <source>
        <dbReference type="Proteomes" id="UP000433483"/>
    </source>
</evidence>
<dbReference type="Proteomes" id="UP000429523">
    <property type="component" value="Unassembled WGS sequence"/>
</dbReference>
<evidence type="ECO:0000313" key="4">
    <source>
        <dbReference type="EMBL" id="KAE9082883.1"/>
    </source>
</evidence>
<dbReference type="EMBL" id="QXGA01001907">
    <property type="protein sequence ID" value="KAE9107593.1"/>
    <property type="molecule type" value="Genomic_DNA"/>
</dbReference>
<feature type="compositionally biased region" description="Basic residues" evidence="1">
    <location>
        <begin position="327"/>
        <end position="338"/>
    </location>
</feature>